<evidence type="ECO:0000313" key="12">
    <source>
        <dbReference type="EMBL" id="CDL90739.1"/>
    </source>
</evidence>
<dbReference type="Gene3D" id="6.10.250.690">
    <property type="match status" value="1"/>
</dbReference>
<dbReference type="SUPFAM" id="SSF46894">
    <property type="entry name" value="C-terminal effector domain of the bipartite response regulators"/>
    <property type="match status" value="1"/>
</dbReference>
<organism evidence="12 13">
    <name type="scientific">Clostridium tyrobutyricum DIVETGP</name>
    <dbReference type="NCBI Taxonomy" id="1408889"/>
    <lineage>
        <taxon>Bacteria</taxon>
        <taxon>Bacillati</taxon>
        <taxon>Bacillota</taxon>
        <taxon>Clostridia</taxon>
        <taxon>Eubacteriales</taxon>
        <taxon>Clostridiaceae</taxon>
        <taxon>Clostridium</taxon>
    </lineage>
</organism>
<dbReference type="SMART" id="SM00448">
    <property type="entry name" value="REC"/>
    <property type="match status" value="1"/>
</dbReference>
<dbReference type="InterPro" id="IPR001867">
    <property type="entry name" value="OmpR/PhoB-type_DNA-bd"/>
</dbReference>
<dbReference type="InterPro" id="IPR001789">
    <property type="entry name" value="Sig_transdc_resp-reg_receiver"/>
</dbReference>
<dbReference type="GO" id="GO:0006355">
    <property type="term" value="P:regulation of DNA-templated transcription"/>
    <property type="evidence" value="ECO:0007669"/>
    <property type="project" value="InterPro"/>
</dbReference>
<evidence type="ECO:0000256" key="2">
    <source>
        <dbReference type="ARBA" id="ARBA00022553"/>
    </source>
</evidence>
<dbReference type="GO" id="GO:0005829">
    <property type="term" value="C:cytosol"/>
    <property type="evidence" value="ECO:0007669"/>
    <property type="project" value="TreeGrafter"/>
</dbReference>
<dbReference type="GO" id="GO:0032993">
    <property type="term" value="C:protein-DNA complex"/>
    <property type="evidence" value="ECO:0007669"/>
    <property type="project" value="TreeGrafter"/>
</dbReference>
<evidence type="ECO:0000256" key="6">
    <source>
        <dbReference type="ARBA" id="ARBA00023163"/>
    </source>
</evidence>
<keyword evidence="3" id="KW-0902">Two-component regulatory system</keyword>
<evidence type="ECO:0000256" key="7">
    <source>
        <dbReference type="ARBA" id="ARBA00024867"/>
    </source>
</evidence>
<dbReference type="Proteomes" id="UP000019482">
    <property type="component" value="Unassembled WGS sequence"/>
</dbReference>
<gene>
    <name evidence="12" type="ORF">CTDIVETGP_0809</name>
</gene>
<evidence type="ECO:0000256" key="5">
    <source>
        <dbReference type="ARBA" id="ARBA00023125"/>
    </source>
</evidence>
<dbReference type="PANTHER" id="PTHR48111:SF73">
    <property type="entry name" value="ALKALINE PHOSPHATASE SYNTHESIS TRANSCRIPTIONAL REGULATORY PROTEIN PHOP"/>
    <property type="match status" value="1"/>
</dbReference>
<reference evidence="12 13" key="1">
    <citation type="journal article" date="2015" name="Genome Announc.">
        <title>Draft Genome Sequence of Clostridium tyrobutyricum Strain DIVETGP, Isolated from Cow's Milk for Grana Padano Production.</title>
        <authorList>
            <person name="Soggiu A."/>
            <person name="Piras C."/>
            <person name="Gaiarsa S."/>
            <person name="Sassera D."/>
            <person name="Roncada P."/>
            <person name="Bendixen E."/>
            <person name="Brasca M."/>
            <person name="Bonizzi L."/>
        </authorList>
    </citation>
    <scope>NUCLEOTIDE SEQUENCE [LARGE SCALE GENOMIC DNA]</scope>
    <source>
        <strain evidence="12 13">DIVETGP</strain>
    </source>
</reference>
<feature type="modified residue" description="4-aspartylphosphate" evidence="8">
    <location>
        <position position="58"/>
    </location>
</feature>
<dbReference type="AlphaFoldDB" id="W6N649"/>
<evidence type="ECO:0000256" key="8">
    <source>
        <dbReference type="PROSITE-ProRule" id="PRU00169"/>
    </source>
</evidence>
<dbReference type="Gene3D" id="3.40.50.2300">
    <property type="match status" value="1"/>
</dbReference>
<evidence type="ECO:0000256" key="4">
    <source>
        <dbReference type="ARBA" id="ARBA00023015"/>
    </source>
</evidence>
<dbReference type="PROSITE" id="PS51755">
    <property type="entry name" value="OMPR_PHOB"/>
    <property type="match status" value="1"/>
</dbReference>
<dbReference type="InterPro" id="IPR039420">
    <property type="entry name" value="WalR-like"/>
</dbReference>
<dbReference type="GO" id="GO:0000156">
    <property type="term" value="F:phosphorelay response regulator activity"/>
    <property type="evidence" value="ECO:0007669"/>
    <property type="project" value="TreeGrafter"/>
</dbReference>
<evidence type="ECO:0000256" key="1">
    <source>
        <dbReference type="ARBA" id="ARBA00018672"/>
    </source>
</evidence>
<dbReference type="Pfam" id="PF00072">
    <property type="entry name" value="Response_reg"/>
    <property type="match status" value="1"/>
</dbReference>
<dbReference type="OrthoDB" id="9802426at2"/>
<dbReference type="EMBL" id="CBXI010000009">
    <property type="protein sequence ID" value="CDL90739.1"/>
    <property type="molecule type" value="Genomic_DNA"/>
</dbReference>
<evidence type="ECO:0000259" key="10">
    <source>
        <dbReference type="PROSITE" id="PS50110"/>
    </source>
</evidence>
<evidence type="ECO:0000256" key="3">
    <source>
        <dbReference type="ARBA" id="ARBA00023012"/>
    </source>
</evidence>
<comment type="function">
    <text evidence="7">May play the central regulatory role in sporulation. It may be an element of the effector pathway responsible for the activation of sporulation genes in response to nutritional stress. Spo0A may act in concert with spo0H (a sigma factor) to control the expression of some genes that are critical to the sporulation process.</text>
</comment>
<evidence type="ECO:0000313" key="13">
    <source>
        <dbReference type="Proteomes" id="UP000019482"/>
    </source>
</evidence>
<sequence>MKMHKQKKRILVVDDETKIVEVIKSYLEKAEYFVYSAYDGITVMKLFDKINPDLMILDLMLPDINGENLCRILREKSKIPIIMLTAKTSEGDIINGLDIGADDYVTKPFSPRQLVARVKALIRRTEGDKLRKEGLISFNNGKLIIDTLKYEVKKSGTIVNLTPIEYNILKTMASYPEKNFTREELISIVLEKSFDGYDRAIDSHIKNLRQKLEDNPKNSLYILTVRGIGYRFIGIKDK</sequence>
<proteinExistence type="predicted"/>
<evidence type="ECO:0000256" key="9">
    <source>
        <dbReference type="PROSITE-ProRule" id="PRU01091"/>
    </source>
</evidence>
<keyword evidence="13" id="KW-1185">Reference proteome</keyword>
<dbReference type="SUPFAM" id="SSF52172">
    <property type="entry name" value="CheY-like"/>
    <property type="match status" value="1"/>
</dbReference>
<dbReference type="GO" id="GO:0000976">
    <property type="term" value="F:transcription cis-regulatory region binding"/>
    <property type="evidence" value="ECO:0007669"/>
    <property type="project" value="TreeGrafter"/>
</dbReference>
<name>W6N649_CLOTY</name>
<keyword evidence="2 8" id="KW-0597">Phosphoprotein</keyword>
<keyword evidence="4" id="KW-0805">Transcription regulation</keyword>
<dbReference type="CDD" id="cd00383">
    <property type="entry name" value="trans_reg_C"/>
    <property type="match status" value="1"/>
</dbReference>
<protein>
    <recommendedName>
        <fullName evidence="1">Stage 0 sporulation protein A homolog</fullName>
    </recommendedName>
</protein>
<dbReference type="SMART" id="SM00862">
    <property type="entry name" value="Trans_reg_C"/>
    <property type="match status" value="1"/>
</dbReference>
<dbReference type="FunFam" id="3.40.50.2300:FF:000001">
    <property type="entry name" value="DNA-binding response regulator PhoB"/>
    <property type="match status" value="1"/>
</dbReference>
<dbReference type="PANTHER" id="PTHR48111">
    <property type="entry name" value="REGULATOR OF RPOS"/>
    <property type="match status" value="1"/>
</dbReference>
<feature type="DNA-binding region" description="OmpR/PhoB-type" evidence="9">
    <location>
        <begin position="133"/>
        <end position="234"/>
    </location>
</feature>
<keyword evidence="6" id="KW-0804">Transcription</keyword>
<comment type="caution">
    <text evidence="12">The sequence shown here is derived from an EMBL/GenBank/DDBJ whole genome shotgun (WGS) entry which is preliminary data.</text>
</comment>
<keyword evidence="5 9" id="KW-0238">DNA-binding</keyword>
<dbReference type="PROSITE" id="PS50110">
    <property type="entry name" value="RESPONSE_REGULATORY"/>
    <property type="match status" value="1"/>
</dbReference>
<feature type="domain" description="OmpR/PhoB-type" evidence="11">
    <location>
        <begin position="133"/>
        <end position="234"/>
    </location>
</feature>
<dbReference type="InterPro" id="IPR036388">
    <property type="entry name" value="WH-like_DNA-bd_sf"/>
</dbReference>
<accession>W6N649</accession>
<dbReference type="InterPro" id="IPR011006">
    <property type="entry name" value="CheY-like_superfamily"/>
</dbReference>
<dbReference type="InterPro" id="IPR016032">
    <property type="entry name" value="Sig_transdc_resp-reg_C-effctor"/>
</dbReference>
<feature type="domain" description="Response regulatory" evidence="10">
    <location>
        <begin position="9"/>
        <end position="122"/>
    </location>
</feature>
<dbReference type="Pfam" id="PF00486">
    <property type="entry name" value="Trans_reg_C"/>
    <property type="match status" value="1"/>
</dbReference>
<dbReference type="Gene3D" id="1.10.10.10">
    <property type="entry name" value="Winged helix-like DNA-binding domain superfamily/Winged helix DNA-binding domain"/>
    <property type="match status" value="1"/>
</dbReference>
<evidence type="ECO:0000259" key="11">
    <source>
        <dbReference type="PROSITE" id="PS51755"/>
    </source>
</evidence>